<evidence type="ECO:0000256" key="16">
    <source>
        <dbReference type="SAM" id="MobiDB-lite"/>
    </source>
</evidence>
<dbReference type="PROSITE" id="PS50112">
    <property type="entry name" value="PAS"/>
    <property type="match status" value="1"/>
</dbReference>
<feature type="domain" description="PAS" evidence="17">
    <location>
        <begin position="188"/>
        <end position="224"/>
    </location>
</feature>
<dbReference type="SMART" id="SM00091">
    <property type="entry name" value="PAS"/>
    <property type="match status" value="1"/>
</dbReference>
<evidence type="ECO:0000256" key="14">
    <source>
        <dbReference type="ARBA" id="ARBA00023026"/>
    </source>
</evidence>
<name>A0A844ZKM1_9SPHN</name>
<dbReference type="GO" id="GO:0004673">
    <property type="term" value="F:protein histidine kinase activity"/>
    <property type="evidence" value="ECO:0007669"/>
    <property type="project" value="UniProtKB-EC"/>
</dbReference>
<evidence type="ECO:0000256" key="4">
    <source>
        <dbReference type="ARBA" id="ARBA00022553"/>
    </source>
</evidence>
<dbReference type="Proteomes" id="UP000435243">
    <property type="component" value="Unassembled WGS sequence"/>
</dbReference>
<dbReference type="InterPro" id="IPR000700">
    <property type="entry name" value="PAS-assoc_C"/>
</dbReference>
<feature type="domain" description="PAC" evidence="18">
    <location>
        <begin position="260"/>
        <end position="312"/>
    </location>
</feature>
<dbReference type="NCBIfam" id="TIGR00229">
    <property type="entry name" value="sensory_box"/>
    <property type="match status" value="1"/>
</dbReference>
<evidence type="ECO:0000256" key="9">
    <source>
        <dbReference type="ARBA" id="ARBA00022737"/>
    </source>
</evidence>
<evidence type="ECO:0000256" key="12">
    <source>
        <dbReference type="ARBA" id="ARBA00022840"/>
    </source>
</evidence>
<dbReference type="AlphaFoldDB" id="A0A844ZKM1"/>
<evidence type="ECO:0000256" key="13">
    <source>
        <dbReference type="ARBA" id="ARBA00022991"/>
    </source>
</evidence>
<dbReference type="PANTHER" id="PTHR41523">
    <property type="entry name" value="TWO-COMPONENT SYSTEM SENSOR PROTEIN"/>
    <property type="match status" value="1"/>
</dbReference>
<evidence type="ECO:0000256" key="11">
    <source>
        <dbReference type="ARBA" id="ARBA00022777"/>
    </source>
</evidence>
<evidence type="ECO:0000313" key="19">
    <source>
        <dbReference type="EMBL" id="MXO88355.1"/>
    </source>
</evidence>
<keyword evidence="4" id="KW-0597">Phosphoprotein</keyword>
<dbReference type="EC" id="2.7.13.3" evidence="2"/>
<dbReference type="CDD" id="cd00130">
    <property type="entry name" value="PAS"/>
    <property type="match status" value="1"/>
</dbReference>
<dbReference type="InterPro" id="IPR001610">
    <property type="entry name" value="PAC"/>
</dbReference>
<keyword evidence="20" id="KW-1185">Reference proteome</keyword>
<comment type="caution">
    <text evidence="19">The sequence shown here is derived from an EMBL/GenBank/DDBJ whole genome shotgun (WGS) entry which is preliminary data.</text>
</comment>
<sequence length="516" mass="57297">MNLHDPKPLAEMPMPSPEYSDEEKRLRVLEDFQAEALEDDPELQAIVNFAAKLCNVPASMVTLLDDRRQFFLARTGVDQRETPRGISFCTHALGQSEIMEVADAALDARFADNPLVTGDPHVRYYAGQPLVSDEGAPLGTLCVIDLQPHAEALNEFQREGLAVLAQAAMRRLRSRRQGLVATREIERSEARFKALADSMPDIAFSANQDGVFDYFNRRWQEFTGAPLPYNEEIGRTVLHPDDYQDIIDDWMEAIATRKPYERENRLRRADGQYRWMLVRALPVKTGVGDRIRWFGTMTDIDDAHKLSESRDMLAKELSHRIKNIFAVVSGLVSLQARKEPEHKDFAETLNDTLRALGRAHDFVRPASGSTRESLKGLLEVVFAPYRAAGQEPRVIVTGQESAVGQAAATSIALIFHELATNSAKYGALSVDGGTVTLNIAEDGEQVHLLWQEHGGPPPQDNGKSGFGSRLVDLTVTGQLQGSWERRFEPAGLVVELVLPRDAIAPMGLMAETEAST</sequence>
<keyword evidence="10" id="KW-0547">Nucleotide-binding</keyword>
<keyword evidence="9" id="KW-0677">Repeat</keyword>
<keyword evidence="14" id="KW-0843">Virulence</keyword>
<dbReference type="InterPro" id="IPR000014">
    <property type="entry name" value="PAS"/>
</dbReference>
<dbReference type="InterPro" id="IPR011102">
    <property type="entry name" value="Sig_transdc_His_kinase_HWE"/>
</dbReference>
<dbReference type="InterPro" id="IPR036890">
    <property type="entry name" value="HATPase_C_sf"/>
</dbReference>
<dbReference type="SMART" id="SM00911">
    <property type="entry name" value="HWE_HK"/>
    <property type="match status" value="1"/>
</dbReference>
<evidence type="ECO:0000256" key="3">
    <source>
        <dbReference type="ARBA" id="ARBA00022543"/>
    </source>
</evidence>
<dbReference type="FunFam" id="3.30.450.20:FF:000099">
    <property type="entry name" value="Sensory box sensor histidine kinase"/>
    <property type="match status" value="1"/>
</dbReference>
<dbReference type="Pfam" id="PF01590">
    <property type="entry name" value="GAF"/>
    <property type="match status" value="1"/>
</dbReference>
<keyword evidence="13" id="KW-0157">Chromophore</keyword>
<dbReference type="SUPFAM" id="SSF55785">
    <property type="entry name" value="PYP-like sensor domain (PAS domain)"/>
    <property type="match status" value="1"/>
</dbReference>
<reference evidence="19 20" key="1">
    <citation type="submission" date="2019-12" db="EMBL/GenBank/DDBJ databases">
        <title>Genomic-based taxomic classification of the family Erythrobacteraceae.</title>
        <authorList>
            <person name="Xu L."/>
        </authorList>
    </citation>
    <scope>NUCLEOTIDE SEQUENCE [LARGE SCALE GENOMIC DNA]</scope>
    <source>
        <strain evidence="19 20">JCM 16339</strain>
    </source>
</reference>
<dbReference type="InterPro" id="IPR029016">
    <property type="entry name" value="GAF-like_dom_sf"/>
</dbReference>
<evidence type="ECO:0000256" key="15">
    <source>
        <dbReference type="ARBA" id="ARBA00023170"/>
    </source>
</evidence>
<dbReference type="Gene3D" id="3.30.450.40">
    <property type="match status" value="1"/>
</dbReference>
<dbReference type="GO" id="GO:0009881">
    <property type="term" value="F:photoreceptor activity"/>
    <property type="evidence" value="ECO:0007669"/>
    <property type="project" value="UniProtKB-KW"/>
</dbReference>
<proteinExistence type="predicted"/>
<organism evidence="19 20">
    <name type="scientific">Alteraurantiacibacter aestuarii</name>
    <dbReference type="NCBI Taxonomy" id="650004"/>
    <lineage>
        <taxon>Bacteria</taxon>
        <taxon>Pseudomonadati</taxon>
        <taxon>Pseudomonadota</taxon>
        <taxon>Alphaproteobacteria</taxon>
        <taxon>Sphingomonadales</taxon>
        <taxon>Erythrobacteraceae</taxon>
        <taxon>Alteraurantiacibacter</taxon>
    </lineage>
</organism>
<dbReference type="Pfam" id="PF08447">
    <property type="entry name" value="PAS_3"/>
    <property type="match status" value="1"/>
</dbReference>
<dbReference type="SUPFAM" id="SSF55874">
    <property type="entry name" value="ATPase domain of HSP90 chaperone/DNA topoisomerase II/histidine kinase"/>
    <property type="match status" value="1"/>
</dbReference>
<keyword evidence="3" id="KW-0600">Photoreceptor protein</keyword>
<dbReference type="SUPFAM" id="SSF55781">
    <property type="entry name" value="GAF domain-like"/>
    <property type="match status" value="1"/>
</dbReference>
<comment type="catalytic activity">
    <reaction evidence="1">
        <text>ATP + protein L-histidine = ADP + protein N-phospho-L-histidine.</text>
        <dbReference type="EC" id="2.7.13.3"/>
    </reaction>
</comment>
<accession>A0A844ZKM1</accession>
<dbReference type="Gene3D" id="3.30.450.20">
    <property type="entry name" value="PAS domain"/>
    <property type="match status" value="1"/>
</dbReference>
<protein>
    <recommendedName>
        <fullName evidence="2">histidine kinase</fullName>
        <ecNumber evidence="2">2.7.13.3</ecNumber>
    </recommendedName>
</protein>
<dbReference type="PANTHER" id="PTHR41523:SF8">
    <property type="entry name" value="ETHYLENE RESPONSE SENSOR PROTEIN"/>
    <property type="match status" value="1"/>
</dbReference>
<evidence type="ECO:0000256" key="5">
    <source>
        <dbReference type="ARBA" id="ARBA00022606"/>
    </source>
</evidence>
<evidence type="ECO:0000256" key="8">
    <source>
        <dbReference type="ARBA" id="ARBA00022679"/>
    </source>
</evidence>
<dbReference type="InterPro" id="IPR003018">
    <property type="entry name" value="GAF"/>
</dbReference>
<evidence type="ECO:0000256" key="2">
    <source>
        <dbReference type="ARBA" id="ARBA00012438"/>
    </source>
</evidence>
<evidence type="ECO:0000259" key="18">
    <source>
        <dbReference type="PROSITE" id="PS50113"/>
    </source>
</evidence>
<dbReference type="Gene3D" id="3.30.565.10">
    <property type="entry name" value="Histidine kinase-like ATPase, C-terminal domain"/>
    <property type="match status" value="1"/>
</dbReference>
<dbReference type="InterPro" id="IPR035965">
    <property type="entry name" value="PAS-like_dom_sf"/>
</dbReference>
<evidence type="ECO:0000256" key="6">
    <source>
        <dbReference type="ARBA" id="ARBA00022630"/>
    </source>
</evidence>
<keyword evidence="15" id="KW-0675">Receptor</keyword>
<dbReference type="InterPro" id="IPR013655">
    <property type="entry name" value="PAS_fold_3"/>
</dbReference>
<gene>
    <name evidence="19" type="ORF">GRI32_06345</name>
</gene>
<keyword evidence="8" id="KW-0808">Transferase</keyword>
<dbReference type="SMART" id="SM00086">
    <property type="entry name" value="PAC"/>
    <property type="match status" value="1"/>
</dbReference>
<feature type="region of interest" description="Disordered" evidence="16">
    <location>
        <begin position="1"/>
        <end position="20"/>
    </location>
</feature>
<dbReference type="EMBL" id="WTYY01000003">
    <property type="protein sequence ID" value="MXO88355.1"/>
    <property type="molecule type" value="Genomic_DNA"/>
</dbReference>
<keyword evidence="6" id="KW-0285">Flavoprotein</keyword>
<keyword evidence="12" id="KW-0067">ATP-binding</keyword>
<evidence type="ECO:0000256" key="7">
    <source>
        <dbReference type="ARBA" id="ARBA00022643"/>
    </source>
</evidence>
<keyword evidence="11" id="KW-0418">Kinase</keyword>
<evidence type="ECO:0000259" key="17">
    <source>
        <dbReference type="PROSITE" id="PS50112"/>
    </source>
</evidence>
<keyword evidence="5" id="KW-0716">Sensory transduction</keyword>
<dbReference type="GO" id="GO:0005524">
    <property type="term" value="F:ATP binding"/>
    <property type="evidence" value="ECO:0007669"/>
    <property type="project" value="UniProtKB-KW"/>
</dbReference>
<dbReference type="Pfam" id="PF07536">
    <property type="entry name" value="HWE_HK"/>
    <property type="match status" value="1"/>
</dbReference>
<evidence type="ECO:0000256" key="1">
    <source>
        <dbReference type="ARBA" id="ARBA00000085"/>
    </source>
</evidence>
<evidence type="ECO:0000256" key="10">
    <source>
        <dbReference type="ARBA" id="ARBA00022741"/>
    </source>
</evidence>
<dbReference type="PROSITE" id="PS50113">
    <property type="entry name" value="PAC"/>
    <property type="match status" value="1"/>
</dbReference>
<keyword evidence="7" id="KW-0288">FMN</keyword>
<evidence type="ECO:0000313" key="20">
    <source>
        <dbReference type="Proteomes" id="UP000435243"/>
    </source>
</evidence>